<dbReference type="EMBL" id="HBKQ01011631">
    <property type="protein sequence ID" value="CAE2219685.1"/>
    <property type="molecule type" value="Transcribed_RNA"/>
</dbReference>
<evidence type="ECO:0000256" key="3">
    <source>
        <dbReference type="SAM" id="SignalP"/>
    </source>
</evidence>
<evidence type="ECO:0008006" key="5">
    <source>
        <dbReference type="Google" id="ProtNLM"/>
    </source>
</evidence>
<sequence length="611" mass="63720">MSTPHGAKRRRPRRPRAAAVLAAAALLVVAGEASSSSPAAAALPSASCCFSSAPPFSPAARRCVATRRRADFGGVGLVRSLPSPRTTRVGCGIRLRLSANGDSEEGGGGGGGGSSSSRRERIRSKVKSFAKSLGSSSSDKVAVLPSPRAVAEIIQDGAVGTVEEVLAPAVEELTKAAAARGVSIPSPPRLSAAFFPPGDAPKVEAVERAVTAEGSAAAAIDAVALAKTTATDAFASAEDAIAEAEKALGGARRALAEAKSEAAGAIAKAEEAALKASESASRATRLATEAAKEATDGAGAATATVTAAAVSAPAAAAEIPAKETAAAPEAEATAAEEGAAVAVDVSAMGYDDVDYHQSEMAPPFIGEDQCLVPGEAVVRVEKAPDNSRRIFAGVDIMASVDDVWKVLTAYDKLQEVVPNLVVNDVVELYERDATAPSNTYDPSKADELQCKEISTHMRGAKLRQVGGAKVVGINFSARTLLEVREWPEGMPDFAHYTDEVYDGQSRNARARAGKKLKLKRYRFPRPFALSTLPTRDISMQSVEDDDGEFRLYQGVWRMQPLPGCAPEGEHAMRLTYAVEISPRPYLPVALVEGRIAQDLCINLRAIRDHVS</sequence>
<protein>
    <recommendedName>
        <fullName evidence="5">Coenzyme Q-binding protein COQ10 START domain-containing protein</fullName>
    </recommendedName>
</protein>
<dbReference type="AlphaFoldDB" id="A0A7S4I626"/>
<evidence type="ECO:0000256" key="1">
    <source>
        <dbReference type="SAM" id="Coils"/>
    </source>
</evidence>
<accession>A0A7S4I626</accession>
<name>A0A7S4I626_9STRA</name>
<organism evidence="4">
    <name type="scientific">Odontella aurita</name>
    <dbReference type="NCBI Taxonomy" id="265563"/>
    <lineage>
        <taxon>Eukaryota</taxon>
        <taxon>Sar</taxon>
        <taxon>Stramenopiles</taxon>
        <taxon>Ochrophyta</taxon>
        <taxon>Bacillariophyta</taxon>
        <taxon>Mediophyceae</taxon>
        <taxon>Biddulphiophycidae</taxon>
        <taxon>Eupodiscales</taxon>
        <taxon>Odontellaceae</taxon>
        <taxon>Odontella</taxon>
    </lineage>
</organism>
<proteinExistence type="predicted"/>
<reference evidence="4" key="1">
    <citation type="submission" date="2021-01" db="EMBL/GenBank/DDBJ databases">
        <authorList>
            <person name="Corre E."/>
            <person name="Pelletier E."/>
            <person name="Niang G."/>
            <person name="Scheremetjew M."/>
            <person name="Finn R."/>
            <person name="Kale V."/>
            <person name="Holt S."/>
            <person name="Cochrane G."/>
            <person name="Meng A."/>
            <person name="Brown T."/>
            <person name="Cohen L."/>
        </authorList>
    </citation>
    <scope>NUCLEOTIDE SEQUENCE</scope>
    <source>
        <strain evidence="4">Isolate 1302-5</strain>
    </source>
</reference>
<feature type="signal peptide" evidence="3">
    <location>
        <begin position="1"/>
        <end position="33"/>
    </location>
</feature>
<keyword evidence="1" id="KW-0175">Coiled coil</keyword>
<evidence type="ECO:0000256" key="2">
    <source>
        <dbReference type="SAM" id="MobiDB-lite"/>
    </source>
</evidence>
<dbReference type="Gene3D" id="3.30.530.20">
    <property type="match status" value="1"/>
</dbReference>
<feature type="coiled-coil region" evidence="1">
    <location>
        <begin position="234"/>
        <end position="275"/>
    </location>
</feature>
<feature type="region of interest" description="Disordered" evidence="2">
    <location>
        <begin position="98"/>
        <end position="121"/>
    </location>
</feature>
<dbReference type="PANTHER" id="PTHR34060">
    <property type="entry name" value="POLYKETIDE CYCLASE / DEHYDRASE AND LIPID TRANSPORT PROTEIN"/>
    <property type="match status" value="1"/>
</dbReference>
<gene>
    <name evidence="4" type="ORF">OAUR00152_LOCUS7849</name>
</gene>
<feature type="chain" id="PRO_5031108476" description="Coenzyme Q-binding protein COQ10 START domain-containing protein" evidence="3">
    <location>
        <begin position="34"/>
        <end position="611"/>
    </location>
</feature>
<keyword evidence="3" id="KW-0732">Signal</keyword>
<dbReference type="PANTHER" id="PTHR34060:SF1">
    <property type="entry name" value="POLYKETIDE CYCLASE _ DEHYDRASE AND LIPID TRANSPORT PROTEIN"/>
    <property type="match status" value="1"/>
</dbReference>
<dbReference type="InterPro" id="IPR023393">
    <property type="entry name" value="START-like_dom_sf"/>
</dbReference>
<evidence type="ECO:0000313" key="4">
    <source>
        <dbReference type="EMBL" id="CAE2219685.1"/>
    </source>
</evidence>